<feature type="chain" id="PRO_5026773587" description="DUF4412 domain-containing protein" evidence="2">
    <location>
        <begin position="21"/>
        <end position="346"/>
    </location>
</feature>
<evidence type="ECO:0000313" key="3">
    <source>
        <dbReference type="EMBL" id="QJW95140.1"/>
    </source>
</evidence>
<evidence type="ECO:0000256" key="2">
    <source>
        <dbReference type="SAM" id="SignalP"/>
    </source>
</evidence>
<evidence type="ECO:0008006" key="5">
    <source>
        <dbReference type="Google" id="ProtNLM"/>
    </source>
</evidence>
<gene>
    <name evidence="3" type="ORF">FTUN_2679</name>
</gene>
<feature type="compositionally biased region" description="Pro residues" evidence="1">
    <location>
        <begin position="335"/>
        <end position="346"/>
    </location>
</feature>
<dbReference type="KEGG" id="ftj:FTUN_2679"/>
<dbReference type="Pfam" id="PF19777">
    <property type="entry name" value="DUF6263"/>
    <property type="match status" value="1"/>
</dbReference>
<organism evidence="3 4">
    <name type="scientific">Frigoriglobus tundricola</name>
    <dbReference type="NCBI Taxonomy" id="2774151"/>
    <lineage>
        <taxon>Bacteria</taxon>
        <taxon>Pseudomonadati</taxon>
        <taxon>Planctomycetota</taxon>
        <taxon>Planctomycetia</taxon>
        <taxon>Gemmatales</taxon>
        <taxon>Gemmataceae</taxon>
        <taxon>Frigoriglobus</taxon>
    </lineage>
</organism>
<feature type="signal peptide" evidence="2">
    <location>
        <begin position="1"/>
        <end position="20"/>
    </location>
</feature>
<keyword evidence="2" id="KW-0732">Signal</keyword>
<dbReference type="Proteomes" id="UP000503447">
    <property type="component" value="Chromosome"/>
</dbReference>
<dbReference type="InterPro" id="IPR046230">
    <property type="entry name" value="DUF6263"/>
</dbReference>
<dbReference type="RefSeq" id="WP_171470995.1">
    <property type="nucleotide sequence ID" value="NZ_CP053452.2"/>
</dbReference>
<accession>A0A6M5YP32</accession>
<proteinExistence type="predicted"/>
<feature type="region of interest" description="Disordered" evidence="1">
    <location>
        <begin position="324"/>
        <end position="346"/>
    </location>
</feature>
<evidence type="ECO:0000256" key="1">
    <source>
        <dbReference type="SAM" id="MobiDB-lite"/>
    </source>
</evidence>
<keyword evidence="4" id="KW-1185">Reference proteome</keyword>
<reference evidence="4" key="1">
    <citation type="submission" date="2020-05" db="EMBL/GenBank/DDBJ databases">
        <title>Frigoriglobus tundricola gen. nov., sp. nov., a psychrotolerant cellulolytic planctomycete of the family Gemmataceae with two divergent copies of 16S rRNA gene.</title>
        <authorList>
            <person name="Kulichevskaya I.S."/>
            <person name="Ivanova A.A."/>
            <person name="Naumoff D.G."/>
            <person name="Beletsky A.V."/>
            <person name="Rijpstra W.I.C."/>
            <person name="Sinninghe Damste J.S."/>
            <person name="Mardanov A.V."/>
            <person name="Ravin N.V."/>
            <person name="Dedysh S.N."/>
        </authorList>
    </citation>
    <scope>NUCLEOTIDE SEQUENCE [LARGE SCALE GENOMIC DNA]</scope>
    <source>
        <strain evidence="4">PL17</strain>
    </source>
</reference>
<protein>
    <recommendedName>
        <fullName evidence="5">DUF4412 domain-containing protein</fullName>
    </recommendedName>
</protein>
<dbReference type="AlphaFoldDB" id="A0A6M5YP32"/>
<evidence type="ECO:0000313" key="4">
    <source>
        <dbReference type="Proteomes" id="UP000503447"/>
    </source>
</evidence>
<name>A0A6M5YP32_9BACT</name>
<dbReference type="EMBL" id="CP053452">
    <property type="protein sequence ID" value="QJW95140.1"/>
    <property type="molecule type" value="Genomic_DNA"/>
</dbReference>
<sequence>MLRTRFAVAALLGVALTAVAGGQDRTFTLKFKDDKGALVPFYQEMSTEVTQHIKVQGQDLPQQQKSTFWYAWTPVKEDKVKEGTEDVAKWTLKEKIEGLKMDIDISGNPIKYDSRTPDAPGSAGNPGLVEFFKSLKDSEFTVTLGKNYKVEKVDGKEDFIKKLVAGSPQMDALLKKVMTDDALKEMTDPTYKLLPEGPKKKGDKWERKTSLNLGPIGSYELTYKFTYLEPDKEGDKKDFDKIEVETAISYTAPKETTDGLLFRIKDGSKLTSDPSGSKGVVYYDPKAQRIAEATINIKLRGDLIVVIGGTDTKVELTQEQKTTIKTADTSFLAPPKAPTAPTPPKS</sequence>